<keyword evidence="7 9" id="KW-1133">Transmembrane helix</keyword>
<proteinExistence type="inferred from homology"/>
<dbReference type="NCBIfam" id="TIGR00796">
    <property type="entry name" value="livcs"/>
    <property type="match status" value="1"/>
</dbReference>
<evidence type="ECO:0000256" key="9">
    <source>
        <dbReference type="RuleBase" id="RU362122"/>
    </source>
</evidence>
<evidence type="ECO:0000256" key="4">
    <source>
        <dbReference type="ARBA" id="ARBA00022475"/>
    </source>
</evidence>
<sequence length="428" mass="44601">MNKQSKDIIVVGFALFAMFFGAGNLIFPPALGMQTGTSWVTGFLGFLLTGIGMPVLGIIAASKAGGSLSDLADKISPTFSKILGTIIVLAIGPLLAIPRTGATTFEMGIRPLFPQVSPVLVSIIFFGITLYLVMNPSDIVDKIGKVLTPVLLISLLIIIIKGIISPIGIPADTGIQNAFSNGFTEGYQTMDALGSVILAGIVINSLIQKGYTDIKDQVKLSTFAGLVAASGLAIIYGGLMYLGATSNTVFSSDITKTQLTISITESILGNTGKIIIGLAVSLACLTTSIGLTATCGQYFSKLSKGKLSYKVIVIGVAVFSAVVSNFGVETIVKVAVPLLVTVYPIVIILIVMNIFDDYIPNKAAYTGAVYGALCVSLFDALSAIGIQISNINSILSKLPLASSGFAWLTPAILGSLIAMATMKKQHTV</sequence>
<evidence type="ECO:0000256" key="5">
    <source>
        <dbReference type="ARBA" id="ARBA00022692"/>
    </source>
</evidence>
<feature type="transmembrane region" description="Helical" evidence="9">
    <location>
        <begin position="146"/>
        <end position="169"/>
    </location>
</feature>
<feature type="transmembrane region" description="Helical" evidence="9">
    <location>
        <begin position="82"/>
        <end position="100"/>
    </location>
</feature>
<keyword evidence="5 9" id="KW-0812">Transmembrane</keyword>
<dbReference type="PANTHER" id="PTHR30588">
    <property type="entry name" value="BRANCHED-CHAIN AMINO ACID TRANSPORT SYSTEM 2 CARRIER PROTEIN"/>
    <property type="match status" value="1"/>
</dbReference>
<dbReference type="Pfam" id="PF05525">
    <property type="entry name" value="Branch_AA_trans"/>
    <property type="match status" value="1"/>
</dbReference>
<keyword evidence="3 9" id="KW-0813">Transport</keyword>
<feature type="transmembrane region" description="Helical" evidence="9">
    <location>
        <begin position="400"/>
        <end position="422"/>
    </location>
</feature>
<gene>
    <name evidence="10" type="primary">brnQ</name>
    <name evidence="10" type="ORF">P4S50_08205</name>
</gene>
<evidence type="ECO:0000256" key="8">
    <source>
        <dbReference type="ARBA" id="ARBA00023136"/>
    </source>
</evidence>
<keyword evidence="11" id="KW-1185">Reference proteome</keyword>
<feature type="transmembrane region" description="Helical" evidence="9">
    <location>
        <begin position="39"/>
        <end position="61"/>
    </location>
</feature>
<keyword evidence="8 9" id="KW-0472">Membrane</keyword>
<name>A0ABY8EGK5_9FIRM</name>
<feature type="transmembrane region" description="Helical" evidence="9">
    <location>
        <begin position="307"/>
        <end position="328"/>
    </location>
</feature>
<evidence type="ECO:0000256" key="1">
    <source>
        <dbReference type="ARBA" id="ARBA00004651"/>
    </source>
</evidence>
<feature type="transmembrane region" description="Helical" evidence="9">
    <location>
        <begin position="189"/>
        <end position="208"/>
    </location>
</feature>
<comment type="subcellular location">
    <subcellularLocation>
        <location evidence="1 9">Cell membrane</location>
        <topology evidence="1 9">Multi-pass membrane protein</topology>
    </subcellularLocation>
</comment>
<feature type="transmembrane region" description="Helical" evidence="9">
    <location>
        <begin position="220"/>
        <end position="242"/>
    </location>
</feature>
<feature type="transmembrane region" description="Helical" evidence="9">
    <location>
        <begin position="274"/>
        <end position="295"/>
    </location>
</feature>
<dbReference type="PANTHER" id="PTHR30588:SF0">
    <property type="entry name" value="BRANCHED-CHAIN AMINO ACID PERMEASE BRNQ"/>
    <property type="match status" value="1"/>
</dbReference>
<evidence type="ECO:0000313" key="10">
    <source>
        <dbReference type="EMBL" id="WFD12048.1"/>
    </source>
</evidence>
<protein>
    <recommendedName>
        <fullName evidence="9">Branched-chain amino acid transport system carrier protein</fullName>
    </recommendedName>
</protein>
<dbReference type="RefSeq" id="WP_277734316.1">
    <property type="nucleotide sequence ID" value="NZ_CP120733.1"/>
</dbReference>
<evidence type="ECO:0000256" key="6">
    <source>
        <dbReference type="ARBA" id="ARBA00022970"/>
    </source>
</evidence>
<feature type="transmembrane region" description="Helical" evidence="9">
    <location>
        <begin position="112"/>
        <end position="134"/>
    </location>
</feature>
<organism evidence="10 11">
    <name type="scientific">Tepidibacter hydrothermalis</name>
    <dbReference type="NCBI Taxonomy" id="3036126"/>
    <lineage>
        <taxon>Bacteria</taxon>
        <taxon>Bacillati</taxon>
        <taxon>Bacillota</taxon>
        <taxon>Clostridia</taxon>
        <taxon>Peptostreptococcales</taxon>
        <taxon>Peptostreptococcaceae</taxon>
        <taxon>Tepidibacter</taxon>
    </lineage>
</organism>
<evidence type="ECO:0000256" key="3">
    <source>
        <dbReference type="ARBA" id="ARBA00022448"/>
    </source>
</evidence>
<keyword evidence="6 9" id="KW-0029">Amino-acid transport</keyword>
<evidence type="ECO:0000313" key="11">
    <source>
        <dbReference type="Proteomes" id="UP001222800"/>
    </source>
</evidence>
<dbReference type="EMBL" id="CP120733">
    <property type="protein sequence ID" value="WFD12048.1"/>
    <property type="molecule type" value="Genomic_DNA"/>
</dbReference>
<comment type="function">
    <text evidence="9">Component of the transport system for branched-chain amino acids.</text>
</comment>
<dbReference type="InterPro" id="IPR004685">
    <property type="entry name" value="Brnchd-chn_aa_trnsp_Livcs"/>
</dbReference>
<evidence type="ECO:0000256" key="7">
    <source>
        <dbReference type="ARBA" id="ARBA00022989"/>
    </source>
</evidence>
<feature type="transmembrane region" description="Helical" evidence="9">
    <location>
        <begin position="7"/>
        <end position="27"/>
    </location>
</feature>
<feature type="transmembrane region" description="Helical" evidence="9">
    <location>
        <begin position="334"/>
        <end position="355"/>
    </location>
</feature>
<evidence type="ECO:0000256" key="2">
    <source>
        <dbReference type="ARBA" id="ARBA00008540"/>
    </source>
</evidence>
<keyword evidence="4" id="KW-1003">Cell membrane</keyword>
<feature type="transmembrane region" description="Helical" evidence="9">
    <location>
        <begin position="367"/>
        <end position="388"/>
    </location>
</feature>
<accession>A0ABY8EGK5</accession>
<dbReference type="Proteomes" id="UP001222800">
    <property type="component" value="Chromosome"/>
</dbReference>
<comment type="similarity">
    <text evidence="2 9">Belongs to the branched chain amino acid transporter family.</text>
</comment>
<reference evidence="10 11" key="1">
    <citation type="submission" date="2023-03" db="EMBL/GenBank/DDBJ databases">
        <title>Complete genome sequence of Tepidibacter sp. SWIR-1, isolated from a deep-sea hydrothermal vent.</title>
        <authorList>
            <person name="Li X."/>
        </authorList>
    </citation>
    <scope>NUCLEOTIDE SEQUENCE [LARGE SCALE GENOMIC DNA]</scope>
    <source>
        <strain evidence="10 11">SWIR-1</strain>
    </source>
</reference>